<reference evidence="2 3" key="1">
    <citation type="submission" date="2021-06" db="EMBL/GenBank/DDBJ databases">
        <authorList>
            <person name="Palmer J.M."/>
        </authorList>
    </citation>
    <scope>NUCLEOTIDE SEQUENCE [LARGE SCALE GENOMIC DNA]</scope>
    <source>
        <strain evidence="2 3">GA_2019</strain>
        <tissue evidence="2">Muscle</tissue>
    </source>
</reference>
<evidence type="ECO:0000313" key="2">
    <source>
        <dbReference type="EMBL" id="MEQ2157395.1"/>
    </source>
</evidence>
<dbReference type="EMBL" id="JAHRIO010000044">
    <property type="protein sequence ID" value="MEQ2157395.1"/>
    <property type="molecule type" value="Genomic_DNA"/>
</dbReference>
<name>A0ABV0ME49_9TELE</name>
<comment type="caution">
    <text evidence="2">The sequence shown here is derived from an EMBL/GenBank/DDBJ whole genome shotgun (WGS) entry which is preliminary data.</text>
</comment>
<organism evidence="2 3">
    <name type="scientific">Goodea atripinnis</name>
    <dbReference type="NCBI Taxonomy" id="208336"/>
    <lineage>
        <taxon>Eukaryota</taxon>
        <taxon>Metazoa</taxon>
        <taxon>Chordata</taxon>
        <taxon>Craniata</taxon>
        <taxon>Vertebrata</taxon>
        <taxon>Euteleostomi</taxon>
        <taxon>Actinopterygii</taxon>
        <taxon>Neopterygii</taxon>
        <taxon>Teleostei</taxon>
        <taxon>Neoteleostei</taxon>
        <taxon>Acanthomorphata</taxon>
        <taxon>Ovalentaria</taxon>
        <taxon>Atherinomorphae</taxon>
        <taxon>Cyprinodontiformes</taxon>
        <taxon>Goodeidae</taxon>
        <taxon>Goodea</taxon>
    </lineage>
</organism>
<evidence type="ECO:0008006" key="4">
    <source>
        <dbReference type="Google" id="ProtNLM"/>
    </source>
</evidence>
<evidence type="ECO:0000313" key="3">
    <source>
        <dbReference type="Proteomes" id="UP001476798"/>
    </source>
</evidence>
<feature type="region of interest" description="Disordered" evidence="1">
    <location>
        <begin position="190"/>
        <end position="218"/>
    </location>
</feature>
<sequence length="232" mass="26229">FSFMELSHARVMLMCKRSDQKRERFVLGSLCQHSYSLCYLCDLIGHHLALPHPTPLCLLPSLLPKLSCISFCFVLWLRSNISKSREGKKCQTGKLVQIFSGLTLRQNSVTSSLSYYKLRSSVSCYSRTRVKSFNIFINNTLISLLHPLSTLLSVDPCIPLHSMLPVVLRLIQMFLSVCRPKQLCRETLSFQSPTSPLDSPSTTRSGPVSRLFSHTGQSDTKFPLPTLLNEPY</sequence>
<evidence type="ECO:0000256" key="1">
    <source>
        <dbReference type="SAM" id="MobiDB-lite"/>
    </source>
</evidence>
<proteinExistence type="predicted"/>
<protein>
    <recommendedName>
        <fullName evidence="4">Maturase K</fullName>
    </recommendedName>
</protein>
<accession>A0ABV0ME49</accession>
<keyword evidence="3" id="KW-1185">Reference proteome</keyword>
<feature type="compositionally biased region" description="Low complexity" evidence="1">
    <location>
        <begin position="192"/>
        <end position="205"/>
    </location>
</feature>
<gene>
    <name evidence="2" type="ORF">GOODEAATRI_001446</name>
</gene>
<feature type="non-terminal residue" evidence="2">
    <location>
        <position position="1"/>
    </location>
</feature>
<dbReference type="Proteomes" id="UP001476798">
    <property type="component" value="Unassembled WGS sequence"/>
</dbReference>